<dbReference type="AlphaFoldDB" id="A0A1G4ESR0"/>
<evidence type="ECO:0000256" key="1">
    <source>
        <dbReference type="ARBA" id="ARBA00002286"/>
    </source>
</evidence>
<dbReference type="SUPFAM" id="SSF53098">
    <property type="entry name" value="Ribonuclease H-like"/>
    <property type="match status" value="1"/>
</dbReference>
<dbReference type="InterPro" id="IPR012337">
    <property type="entry name" value="RNaseH-like_sf"/>
</dbReference>
<evidence type="ECO:0008006" key="4">
    <source>
        <dbReference type="Google" id="ProtNLM"/>
    </source>
</evidence>
<accession>A0A1G4ESR0</accession>
<organism evidence="2 3">
    <name type="scientific">Bacillus mycoides</name>
    <dbReference type="NCBI Taxonomy" id="1405"/>
    <lineage>
        <taxon>Bacteria</taxon>
        <taxon>Bacillati</taxon>
        <taxon>Bacillota</taxon>
        <taxon>Bacilli</taxon>
        <taxon>Bacillales</taxon>
        <taxon>Bacillaceae</taxon>
        <taxon>Bacillus</taxon>
        <taxon>Bacillus cereus group</taxon>
    </lineage>
</organism>
<protein>
    <recommendedName>
        <fullName evidence="4">IS4 family transposase</fullName>
    </recommendedName>
</protein>
<gene>
    <name evidence="2" type="ORF">BWGO95_03348</name>
</gene>
<evidence type="ECO:0000313" key="2">
    <source>
        <dbReference type="EMBL" id="SCB69196.1"/>
    </source>
</evidence>
<proteinExistence type="predicted"/>
<evidence type="ECO:0000313" key="3">
    <source>
        <dbReference type="Proteomes" id="UP000195696"/>
    </source>
</evidence>
<reference evidence="2 3" key="1">
    <citation type="submission" date="2016-08" db="EMBL/GenBank/DDBJ databases">
        <authorList>
            <person name="Seilhamer J.J."/>
        </authorList>
    </citation>
    <scope>NUCLEOTIDE SEQUENCE [LARGE SCALE GENOMIC DNA]</scope>
    <source>
        <strain evidence="2 3">SDA_GO95</strain>
    </source>
</reference>
<name>A0A1G4ESR0_BACMY</name>
<comment type="function">
    <text evidence="1">Involved in the transposition of the insertion sequence.</text>
</comment>
<dbReference type="Proteomes" id="UP000195696">
    <property type="component" value="Unassembled WGS sequence"/>
</dbReference>
<dbReference type="EMBL" id="FMAK01000037">
    <property type="protein sequence ID" value="SCB69196.1"/>
    <property type="molecule type" value="Genomic_DNA"/>
</dbReference>
<sequence>MNLSIFDELELFSKELQRYMSPDALEQLARNVGFVKRKSKYRAQDLVALCIWLSQNIAHTSLTQLCSRLEANTGISMSPEGLNQRFNSQTVQFLQQLLAHLLHQQFCSSSKISTLYTNYF</sequence>